<dbReference type="GO" id="GO:0005634">
    <property type="term" value="C:nucleus"/>
    <property type="evidence" value="ECO:0007669"/>
    <property type="project" value="UniProtKB-SubCell"/>
</dbReference>
<feature type="compositionally biased region" description="Polar residues" evidence="11">
    <location>
        <begin position="68"/>
        <end position="78"/>
    </location>
</feature>
<name>A0AAE9J964_CAEBR</name>
<dbReference type="Proteomes" id="UP000829354">
    <property type="component" value="Chromosome II"/>
</dbReference>
<evidence type="ECO:0000259" key="12">
    <source>
        <dbReference type="PROSITE" id="PS50071"/>
    </source>
</evidence>
<dbReference type="InterPro" id="IPR009057">
    <property type="entry name" value="Homeodomain-like_sf"/>
</dbReference>
<dbReference type="InterPro" id="IPR051649">
    <property type="entry name" value="CUT_Homeobox"/>
</dbReference>
<keyword evidence="3 10" id="KW-0805">Transcription regulation</keyword>
<evidence type="ECO:0000313" key="14">
    <source>
        <dbReference type="EMBL" id="UMM19935.1"/>
    </source>
</evidence>
<dbReference type="SUPFAM" id="SSF47413">
    <property type="entry name" value="lambda repressor-like DNA-binding domains"/>
    <property type="match status" value="1"/>
</dbReference>
<evidence type="ECO:0000256" key="5">
    <source>
        <dbReference type="ARBA" id="ARBA00023155"/>
    </source>
</evidence>
<feature type="region of interest" description="Disordered" evidence="11">
    <location>
        <begin position="220"/>
        <end position="239"/>
    </location>
</feature>
<dbReference type="PANTHER" id="PTHR14057">
    <property type="entry name" value="TRANSCRIPTION FACTOR ONECUT"/>
    <property type="match status" value="1"/>
</dbReference>
<dbReference type="InterPro" id="IPR010982">
    <property type="entry name" value="Lambda_DNA-bd_dom_sf"/>
</dbReference>
<proteinExistence type="inferred from homology"/>
<feature type="compositionally biased region" description="Polar residues" evidence="11">
    <location>
        <begin position="223"/>
        <end position="239"/>
    </location>
</feature>
<sequence>MTTYLDPNLISVFDGHNTNHKSLGMLTEMGIGGTCDYGNTYTSLQSKTPKSPVPFQGDSNFVWDEVPGSQQPKRMSTGSKEHKDQLSSKPCQNSSNGSNHQYHEDPVRNTPDVQANYHQENRDPYFDTDEINPKYKHDSVLTKVALGTDLYNQQLIQKSRDVNDDYSNAQYDQQTLRNSTDNGSSDDLHIPDSLIQNYVHMDYKNAPYNHQQLHSSPIRMYNQGYSNTDNSNDQYTNQPINPYKRVQFQNSNDFNANSERRQPSHSVESIINKPDRRKQKPSMDEMAPVKQKKDYWKKIDDAYKRSKGFHGTQSTSSSDSQASSSSPDFEKFKYYEGLLAAPLANGAALDTKVLCNAVFQELETRKIPQTIFATRVANRAQGTLSEIIRKPKPWDCVKSGRSVYVRLFNWYQLPEDQRMEIVDKKINWPVPEKKQTAGKRKRATKGPAPKKPRTEFTPVQKGALQTIFEENPKPSADVMAHIAQTLELDNDSVVNFFQNTRKRTNDQMKLLTRSFFKRTANSFLLFCHVPEKKQTAGKRKRTTEGPAPKKARTEFHPVTKNALKTIYNENPKPSSEMLGIIAETLKLDKGSVTNFFQNTRRRTKHQKDCSRHPVNEYQEENQQGDYYYYIFNLF</sequence>
<comment type="subcellular location">
    <subcellularLocation>
        <location evidence="1 8 9">Nucleus</location>
    </subcellularLocation>
</comment>
<protein>
    <recommendedName>
        <fullName evidence="10">One cut domain family member</fullName>
    </recommendedName>
</protein>
<feature type="region of interest" description="Disordered" evidence="11">
    <location>
        <begin position="254"/>
        <end position="292"/>
    </location>
</feature>
<reference evidence="14 15" key="1">
    <citation type="submission" date="2022-04" db="EMBL/GenBank/DDBJ databases">
        <title>Chromosome-level reference genomes for two strains of Caenorhabditis briggsae: an improved platform for comparative genomics.</title>
        <authorList>
            <person name="Stevens L."/>
            <person name="Andersen E."/>
        </authorList>
    </citation>
    <scope>NUCLEOTIDE SEQUENCE [LARGE SCALE GENOMIC DNA]</scope>
    <source>
        <strain evidence="14">VX34</strain>
        <tissue evidence="14">Whole-organism</tissue>
    </source>
</reference>
<dbReference type="Gene3D" id="1.10.10.60">
    <property type="entry name" value="Homeodomain-like"/>
    <property type="match status" value="2"/>
</dbReference>
<feature type="region of interest" description="Disordered" evidence="11">
    <location>
        <begin position="45"/>
        <end position="111"/>
    </location>
</feature>
<keyword evidence="6 10" id="KW-0804">Transcription</keyword>
<evidence type="ECO:0000256" key="2">
    <source>
        <dbReference type="ARBA" id="ARBA00008190"/>
    </source>
</evidence>
<evidence type="ECO:0000256" key="10">
    <source>
        <dbReference type="RuleBase" id="RU361129"/>
    </source>
</evidence>
<dbReference type="Pfam" id="PF02376">
    <property type="entry name" value="CUT"/>
    <property type="match status" value="1"/>
</dbReference>
<feature type="region of interest" description="Disordered" evidence="11">
    <location>
        <begin position="307"/>
        <end position="326"/>
    </location>
</feature>
<gene>
    <name evidence="14" type="ORF">L5515_015339</name>
</gene>
<evidence type="ECO:0000313" key="15">
    <source>
        <dbReference type="Proteomes" id="UP000829354"/>
    </source>
</evidence>
<evidence type="ECO:0000256" key="7">
    <source>
        <dbReference type="ARBA" id="ARBA00023242"/>
    </source>
</evidence>
<evidence type="ECO:0000256" key="9">
    <source>
        <dbReference type="RuleBase" id="RU000682"/>
    </source>
</evidence>
<organism evidence="14 15">
    <name type="scientific">Caenorhabditis briggsae</name>
    <dbReference type="NCBI Taxonomy" id="6238"/>
    <lineage>
        <taxon>Eukaryota</taxon>
        <taxon>Metazoa</taxon>
        <taxon>Ecdysozoa</taxon>
        <taxon>Nematoda</taxon>
        <taxon>Chromadorea</taxon>
        <taxon>Rhabditida</taxon>
        <taxon>Rhabditina</taxon>
        <taxon>Rhabditomorpha</taxon>
        <taxon>Rhabditoidea</taxon>
        <taxon>Rhabditidae</taxon>
        <taxon>Peloderinae</taxon>
        <taxon>Caenorhabditis</taxon>
    </lineage>
</organism>
<dbReference type="PROSITE" id="PS51042">
    <property type="entry name" value="CUT"/>
    <property type="match status" value="1"/>
</dbReference>
<dbReference type="FunFam" id="1.10.10.60:FF:000647">
    <property type="entry name" value="One cut domain family member"/>
    <property type="match status" value="2"/>
</dbReference>
<dbReference type="SMART" id="SM00389">
    <property type="entry name" value="HOX"/>
    <property type="match status" value="2"/>
</dbReference>
<dbReference type="InterPro" id="IPR001356">
    <property type="entry name" value="HD"/>
</dbReference>
<dbReference type="Pfam" id="PF00046">
    <property type="entry name" value="Homeodomain"/>
    <property type="match status" value="2"/>
</dbReference>
<feature type="compositionally biased region" description="Low complexity" evidence="11">
    <location>
        <begin position="312"/>
        <end position="326"/>
    </location>
</feature>
<evidence type="ECO:0000256" key="11">
    <source>
        <dbReference type="SAM" id="MobiDB-lite"/>
    </source>
</evidence>
<dbReference type="PANTHER" id="PTHR14057:SF32">
    <property type="entry name" value="HOMEOBOX PROTEIN CEH-21-RELATED"/>
    <property type="match status" value="1"/>
</dbReference>
<comment type="similarity">
    <text evidence="2 10">Belongs to the CUT homeobox family.</text>
</comment>
<keyword evidence="4 8" id="KW-0238">DNA-binding</keyword>
<evidence type="ECO:0000259" key="13">
    <source>
        <dbReference type="PROSITE" id="PS51042"/>
    </source>
</evidence>
<feature type="domain" description="CUT" evidence="13">
    <location>
        <begin position="340"/>
        <end position="426"/>
    </location>
</feature>
<keyword evidence="5 8" id="KW-0371">Homeobox</keyword>
<keyword evidence="7 8" id="KW-0539">Nucleus</keyword>
<evidence type="ECO:0000256" key="3">
    <source>
        <dbReference type="ARBA" id="ARBA00023015"/>
    </source>
</evidence>
<feature type="compositionally biased region" description="Basic residues" evidence="11">
    <location>
        <begin position="436"/>
        <end position="451"/>
    </location>
</feature>
<dbReference type="CDD" id="cd00086">
    <property type="entry name" value="homeodomain"/>
    <property type="match status" value="2"/>
</dbReference>
<accession>A0AAE9J964</accession>
<dbReference type="AlphaFoldDB" id="A0AAE9J964"/>
<feature type="domain" description="Homeobox" evidence="12">
    <location>
        <begin position="546"/>
        <end position="606"/>
    </location>
</feature>
<dbReference type="SUPFAM" id="SSF46689">
    <property type="entry name" value="Homeodomain-like"/>
    <property type="match status" value="2"/>
</dbReference>
<feature type="compositionally biased region" description="Polar residues" evidence="11">
    <location>
        <begin position="87"/>
        <end position="100"/>
    </location>
</feature>
<keyword evidence="15" id="KW-1185">Reference proteome</keyword>
<dbReference type="SMART" id="SM01109">
    <property type="entry name" value="CUT"/>
    <property type="match status" value="1"/>
</dbReference>
<evidence type="ECO:0000256" key="8">
    <source>
        <dbReference type="PROSITE-ProRule" id="PRU00108"/>
    </source>
</evidence>
<dbReference type="EMBL" id="CP092621">
    <property type="protein sequence ID" value="UMM19935.1"/>
    <property type="molecule type" value="Genomic_DNA"/>
</dbReference>
<dbReference type="GO" id="GO:0003677">
    <property type="term" value="F:DNA binding"/>
    <property type="evidence" value="ECO:0007669"/>
    <property type="project" value="UniProtKB-UniRule"/>
</dbReference>
<evidence type="ECO:0000256" key="4">
    <source>
        <dbReference type="ARBA" id="ARBA00023125"/>
    </source>
</evidence>
<feature type="DNA-binding region" description="Homeobox" evidence="8">
    <location>
        <begin position="548"/>
        <end position="607"/>
    </location>
</feature>
<dbReference type="Gene3D" id="1.10.260.40">
    <property type="entry name" value="lambda repressor-like DNA-binding domains"/>
    <property type="match status" value="1"/>
</dbReference>
<dbReference type="PROSITE" id="PS50071">
    <property type="entry name" value="HOMEOBOX_2"/>
    <property type="match status" value="2"/>
</dbReference>
<feature type="domain" description="Homeobox" evidence="12">
    <location>
        <begin position="447"/>
        <end position="507"/>
    </location>
</feature>
<evidence type="ECO:0000256" key="6">
    <source>
        <dbReference type="ARBA" id="ARBA00023163"/>
    </source>
</evidence>
<dbReference type="InterPro" id="IPR003350">
    <property type="entry name" value="CUT_dom"/>
</dbReference>
<feature type="region of interest" description="Disordered" evidence="11">
    <location>
        <begin position="431"/>
        <end position="455"/>
    </location>
</feature>
<feature type="DNA-binding region" description="Homeobox" evidence="8">
    <location>
        <begin position="449"/>
        <end position="508"/>
    </location>
</feature>
<dbReference type="FunFam" id="1.10.260.40:FF:000005">
    <property type="entry name" value="One cut domain family member"/>
    <property type="match status" value="1"/>
</dbReference>
<evidence type="ECO:0000256" key="1">
    <source>
        <dbReference type="ARBA" id="ARBA00004123"/>
    </source>
</evidence>